<organism evidence="1">
    <name type="scientific">Podoviridae sp. ctdet19</name>
    <dbReference type="NCBI Taxonomy" id="2825262"/>
    <lineage>
        <taxon>Viruses</taxon>
        <taxon>Duplodnaviria</taxon>
        <taxon>Heunggongvirae</taxon>
        <taxon>Uroviricota</taxon>
        <taxon>Caudoviricetes</taxon>
    </lineage>
</organism>
<proteinExistence type="predicted"/>
<sequence>MTKGVQSTGLPFVLWIIKRFPESAQKPVRNWAYLSITSQSIYPLHSRMFLILSAVETFRPACFCSTFPRFSTVTT</sequence>
<evidence type="ECO:0000313" key="1">
    <source>
        <dbReference type="EMBL" id="DAF90524.1"/>
    </source>
</evidence>
<dbReference type="EMBL" id="BK016031">
    <property type="protein sequence ID" value="DAF90524.1"/>
    <property type="molecule type" value="Genomic_DNA"/>
</dbReference>
<reference evidence="1" key="1">
    <citation type="journal article" date="2021" name="Proc. Natl. Acad. Sci. U.S.A.">
        <title>A Catalog of Tens of Thousands of Viruses from Human Metagenomes Reveals Hidden Associations with Chronic Diseases.</title>
        <authorList>
            <person name="Tisza M.J."/>
            <person name="Buck C.B."/>
        </authorList>
    </citation>
    <scope>NUCLEOTIDE SEQUENCE</scope>
    <source>
        <strain evidence="1">Ctdet19</strain>
    </source>
</reference>
<name>A0A8S5U7U8_9CAUD</name>
<accession>A0A8S5U7U8</accession>
<protein>
    <submittedName>
        <fullName evidence="1">Uncharacterized protein</fullName>
    </submittedName>
</protein>